<keyword evidence="3" id="KW-0804">Transcription</keyword>
<feature type="region of interest" description="Disordered" evidence="4">
    <location>
        <begin position="260"/>
        <end position="280"/>
    </location>
</feature>
<evidence type="ECO:0000256" key="2">
    <source>
        <dbReference type="ARBA" id="ARBA00023125"/>
    </source>
</evidence>
<dbReference type="InterPro" id="IPR005471">
    <property type="entry name" value="Tscrpt_reg_IclR_N"/>
</dbReference>
<feature type="domain" description="IclR-ED" evidence="6">
    <location>
        <begin position="85"/>
        <end position="270"/>
    </location>
</feature>
<dbReference type="SUPFAM" id="SSF55781">
    <property type="entry name" value="GAF domain-like"/>
    <property type="match status" value="1"/>
</dbReference>
<dbReference type="InterPro" id="IPR036390">
    <property type="entry name" value="WH_DNA-bd_sf"/>
</dbReference>
<dbReference type="Proteomes" id="UP000291469">
    <property type="component" value="Chromosome"/>
</dbReference>
<dbReference type="PANTHER" id="PTHR30136:SF24">
    <property type="entry name" value="HTH-TYPE TRANSCRIPTIONAL REPRESSOR ALLR"/>
    <property type="match status" value="1"/>
</dbReference>
<dbReference type="OrthoDB" id="7274111at2"/>
<evidence type="ECO:0000259" key="5">
    <source>
        <dbReference type="PROSITE" id="PS51077"/>
    </source>
</evidence>
<keyword evidence="1" id="KW-0805">Transcription regulation</keyword>
<accession>A0A411YHK3</accession>
<protein>
    <submittedName>
        <fullName evidence="7">IclR family transcriptional regulator</fullName>
    </submittedName>
</protein>
<evidence type="ECO:0000313" key="8">
    <source>
        <dbReference type="Proteomes" id="UP000291469"/>
    </source>
</evidence>
<evidence type="ECO:0000256" key="1">
    <source>
        <dbReference type="ARBA" id="ARBA00023015"/>
    </source>
</evidence>
<dbReference type="InterPro" id="IPR050707">
    <property type="entry name" value="HTH_MetabolicPath_Reg"/>
</dbReference>
<dbReference type="SMART" id="SM00346">
    <property type="entry name" value="HTH_ICLR"/>
    <property type="match status" value="1"/>
</dbReference>
<dbReference type="EMBL" id="CP036402">
    <property type="protein sequence ID" value="QBI20815.1"/>
    <property type="molecule type" value="Genomic_DNA"/>
</dbReference>
<sequence>MRSSVSLAFCPAERRSMQPAYPLRSVANALDLLQMFRTWDTVRVTDAAAHLGVARSTAHRLLAMLESAGFATQDPRTRTYASGPVLVALGLEAVRNLDVRQRAKPHMSALSHEVDETVNLMGLEGPNVRFVECVESSRSLRVAARTGLLRPAHTNSVGKVLLAAMPPDELAQLYPDEVIEPLTPRTLDSRTRLVDELHQVRLQGFGTNFGESDPDLAAVGVIIPSTSGTPRWGLGVSAPRTRIADDETVRRIAEAAKRAAHATWADEAGGSGPAGPRASS</sequence>
<dbReference type="InterPro" id="IPR029016">
    <property type="entry name" value="GAF-like_dom_sf"/>
</dbReference>
<evidence type="ECO:0000313" key="7">
    <source>
        <dbReference type="EMBL" id="QBI20815.1"/>
    </source>
</evidence>
<gene>
    <name evidence="7" type="ORF">ER308_15395</name>
</gene>
<reference evidence="7 8" key="1">
    <citation type="submission" date="2019-01" db="EMBL/GenBank/DDBJ databases">
        <title>Egibacter rhizosphaerae EGI 80759T.</title>
        <authorList>
            <person name="Chen D.-D."/>
            <person name="Tian Y."/>
            <person name="Jiao J.-Y."/>
            <person name="Zhang X.-T."/>
            <person name="Zhang Y.-G."/>
            <person name="Zhang Y."/>
            <person name="Xiao M."/>
            <person name="Shu W.-S."/>
            <person name="Li W.-J."/>
        </authorList>
    </citation>
    <scope>NUCLEOTIDE SEQUENCE [LARGE SCALE GENOMIC DNA]</scope>
    <source>
        <strain evidence="7 8">EGI 80759</strain>
    </source>
</reference>
<dbReference type="GO" id="GO:0003677">
    <property type="term" value="F:DNA binding"/>
    <property type="evidence" value="ECO:0007669"/>
    <property type="project" value="UniProtKB-KW"/>
</dbReference>
<dbReference type="Pfam" id="PF09339">
    <property type="entry name" value="HTH_IclR"/>
    <property type="match status" value="1"/>
</dbReference>
<dbReference type="PANTHER" id="PTHR30136">
    <property type="entry name" value="HELIX-TURN-HELIX TRANSCRIPTIONAL REGULATOR, ICLR FAMILY"/>
    <property type="match status" value="1"/>
</dbReference>
<dbReference type="PROSITE" id="PS51078">
    <property type="entry name" value="ICLR_ED"/>
    <property type="match status" value="1"/>
</dbReference>
<feature type="domain" description="HTH iclR-type" evidence="5">
    <location>
        <begin position="23"/>
        <end position="84"/>
    </location>
</feature>
<name>A0A411YHK3_9ACTN</name>
<dbReference type="Pfam" id="PF01614">
    <property type="entry name" value="IclR_C"/>
    <property type="match status" value="1"/>
</dbReference>
<proteinExistence type="predicted"/>
<dbReference type="Gene3D" id="3.30.450.40">
    <property type="match status" value="1"/>
</dbReference>
<keyword evidence="2" id="KW-0238">DNA-binding</keyword>
<dbReference type="InterPro" id="IPR014757">
    <property type="entry name" value="Tscrpt_reg_IclR_C"/>
</dbReference>
<dbReference type="GO" id="GO:0045892">
    <property type="term" value="P:negative regulation of DNA-templated transcription"/>
    <property type="evidence" value="ECO:0007669"/>
    <property type="project" value="TreeGrafter"/>
</dbReference>
<evidence type="ECO:0000256" key="3">
    <source>
        <dbReference type="ARBA" id="ARBA00023163"/>
    </source>
</evidence>
<dbReference type="Gene3D" id="1.10.10.10">
    <property type="entry name" value="Winged helix-like DNA-binding domain superfamily/Winged helix DNA-binding domain"/>
    <property type="match status" value="1"/>
</dbReference>
<dbReference type="AlphaFoldDB" id="A0A411YHK3"/>
<dbReference type="GO" id="GO:0003700">
    <property type="term" value="F:DNA-binding transcription factor activity"/>
    <property type="evidence" value="ECO:0007669"/>
    <property type="project" value="TreeGrafter"/>
</dbReference>
<evidence type="ECO:0000259" key="6">
    <source>
        <dbReference type="PROSITE" id="PS51078"/>
    </source>
</evidence>
<dbReference type="PROSITE" id="PS51077">
    <property type="entry name" value="HTH_ICLR"/>
    <property type="match status" value="1"/>
</dbReference>
<dbReference type="SUPFAM" id="SSF46785">
    <property type="entry name" value="Winged helix' DNA-binding domain"/>
    <property type="match status" value="1"/>
</dbReference>
<dbReference type="KEGG" id="erz:ER308_15395"/>
<keyword evidence="8" id="KW-1185">Reference proteome</keyword>
<organism evidence="7 8">
    <name type="scientific">Egibacter rhizosphaerae</name>
    <dbReference type="NCBI Taxonomy" id="1670831"/>
    <lineage>
        <taxon>Bacteria</taxon>
        <taxon>Bacillati</taxon>
        <taxon>Actinomycetota</taxon>
        <taxon>Nitriliruptoria</taxon>
        <taxon>Egibacterales</taxon>
        <taxon>Egibacteraceae</taxon>
        <taxon>Egibacter</taxon>
    </lineage>
</organism>
<dbReference type="InterPro" id="IPR036388">
    <property type="entry name" value="WH-like_DNA-bd_sf"/>
</dbReference>
<evidence type="ECO:0000256" key="4">
    <source>
        <dbReference type="SAM" id="MobiDB-lite"/>
    </source>
</evidence>